<dbReference type="Gene3D" id="3.40.50.150">
    <property type="entry name" value="Vaccinia Virus protein VP39"/>
    <property type="match status" value="1"/>
</dbReference>
<dbReference type="Pfam" id="PF13649">
    <property type="entry name" value="Methyltransf_25"/>
    <property type="match status" value="1"/>
</dbReference>
<keyword evidence="1" id="KW-0862">Zinc</keyword>
<feature type="binding site" evidence="1">
    <location>
        <position position="33"/>
    </location>
    <ligand>
        <name>Zn(2+)</name>
        <dbReference type="ChEBI" id="CHEBI:29105"/>
    </ligand>
</feature>
<dbReference type="GO" id="GO:0046872">
    <property type="term" value="F:metal ion binding"/>
    <property type="evidence" value="ECO:0007669"/>
    <property type="project" value="UniProtKB-KW"/>
</dbReference>
<name>A0AAQ2C9D4_9MICO</name>
<organism evidence="4 5">
    <name type="scientific">Cryobacterium shii</name>
    <dbReference type="NCBI Taxonomy" id="1259235"/>
    <lineage>
        <taxon>Bacteria</taxon>
        <taxon>Bacillati</taxon>
        <taxon>Actinomycetota</taxon>
        <taxon>Actinomycetes</taxon>
        <taxon>Micrococcales</taxon>
        <taxon>Microbacteriaceae</taxon>
        <taxon>Cryobacterium</taxon>
    </lineage>
</organism>
<feature type="binding site" evidence="2">
    <location>
        <position position="72"/>
    </location>
    <ligand>
        <name>S-adenosyl-L-methionine</name>
        <dbReference type="ChEBI" id="CHEBI:59789"/>
    </ligand>
</feature>
<dbReference type="InterPro" id="IPR029063">
    <property type="entry name" value="SAM-dependent_MTases_sf"/>
</dbReference>
<dbReference type="CDD" id="cd02440">
    <property type="entry name" value="AdoMet_MTases"/>
    <property type="match status" value="1"/>
</dbReference>
<dbReference type="SUPFAM" id="SSF53335">
    <property type="entry name" value="S-adenosyl-L-methionine-dependent methyltransferases"/>
    <property type="match status" value="1"/>
</dbReference>
<keyword evidence="4" id="KW-0808">Transferase</keyword>
<gene>
    <name evidence="4" type="ORF">E3O49_01390</name>
</gene>
<dbReference type="GO" id="GO:0008168">
    <property type="term" value="F:methyltransferase activity"/>
    <property type="evidence" value="ECO:0007669"/>
    <property type="project" value="UniProtKB-KW"/>
</dbReference>
<evidence type="ECO:0000259" key="3">
    <source>
        <dbReference type="Pfam" id="PF13649"/>
    </source>
</evidence>
<proteinExistence type="predicted"/>
<accession>A0AAQ2C9D4</accession>
<evidence type="ECO:0000256" key="2">
    <source>
        <dbReference type="PIRSR" id="PIRSR018249-2"/>
    </source>
</evidence>
<feature type="binding site" evidence="2">
    <location>
        <begin position="98"/>
        <end position="99"/>
    </location>
    <ligand>
        <name>S-adenosyl-L-methionine</name>
        <dbReference type="ChEBI" id="CHEBI:59789"/>
    </ligand>
</feature>
<keyword evidence="1" id="KW-0479">Metal-binding</keyword>
<dbReference type="Proteomes" id="UP000297403">
    <property type="component" value="Unassembled WGS sequence"/>
</dbReference>
<evidence type="ECO:0000313" key="4">
    <source>
        <dbReference type="EMBL" id="TFC52614.1"/>
    </source>
</evidence>
<evidence type="ECO:0000313" key="5">
    <source>
        <dbReference type="Proteomes" id="UP000297403"/>
    </source>
</evidence>
<dbReference type="GO" id="GO:0032259">
    <property type="term" value="P:methylation"/>
    <property type="evidence" value="ECO:0007669"/>
    <property type="project" value="UniProtKB-KW"/>
</dbReference>
<keyword evidence="5" id="KW-1185">Reference proteome</keyword>
<dbReference type="InterPro" id="IPR041698">
    <property type="entry name" value="Methyltransf_25"/>
</dbReference>
<dbReference type="InterPro" id="IPR016718">
    <property type="entry name" value="rRNA_m1G-MeTrfase_A_prd"/>
</dbReference>
<feature type="binding site" evidence="1">
    <location>
        <position position="29"/>
    </location>
    <ligand>
        <name>Zn(2+)</name>
        <dbReference type="ChEBI" id="CHEBI:29105"/>
    </ligand>
</feature>
<feature type="domain" description="Methyltransferase" evidence="3">
    <location>
        <begin position="92"/>
        <end position="160"/>
    </location>
</feature>
<dbReference type="AlphaFoldDB" id="A0AAQ2C9D4"/>
<dbReference type="PIRSF" id="PIRSF018249">
    <property type="entry name" value="MyrA_prd"/>
    <property type="match status" value="1"/>
</dbReference>
<feature type="binding site" evidence="2">
    <location>
        <position position="186"/>
    </location>
    <ligand>
        <name>S-adenosyl-L-methionine</name>
        <dbReference type="ChEBI" id="CHEBI:59789"/>
    </ligand>
</feature>
<comment type="caution">
    <text evidence="4">The sequence shown here is derived from an EMBL/GenBank/DDBJ whole genome shotgun (WGS) entry which is preliminary data.</text>
</comment>
<reference evidence="4 5" key="1">
    <citation type="submission" date="2019-03" db="EMBL/GenBank/DDBJ databases">
        <title>Genomics of glacier-inhabiting Cryobacterium strains.</title>
        <authorList>
            <person name="Liu Q."/>
            <person name="Xin Y.-H."/>
        </authorList>
    </citation>
    <scope>NUCLEOTIDE SEQUENCE [LARGE SCALE GENOMIC DNA]</scope>
    <source>
        <strain evidence="5">TMT1-22</strain>
    </source>
</reference>
<keyword evidence="2" id="KW-0949">S-adenosyl-L-methionine</keyword>
<evidence type="ECO:0000256" key="1">
    <source>
        <dbReference type="PIRSR" id="PIRSR018249-1"/>
    </source>
</evidence>
<dbReference type="EMBL" id="SOFY01000009">
    <property type="protein sequence ID" value="TFC52614.1"/>
    <property type="molecule type" value="Genomic_DNA"/>
</dbReference>
<sequence length="279" mass="30001">MSLQTLSEWLRCPNCSLPLHPGGALVLKCDAGHSFDVNKRGFVSLAGQARRLIGDSIAMVDARDLFLGTGWYDPLRDRIADRVAAEHPGRLLDIGCGTGYYLRGILDRVPGIRVLGMDLSPSAVGRTVAGQSGVDGLVADVWSPLPVRDGAADVLLNVFAPRNPPEFHRILTDDGLLAVVVPQERHLRELRQAGLALDVPSNKVAHLVETLAPFFRLEAAEDLCSTLSLEPIQIAALIGMGPSAHHTDAGALTDQLSAVQTVTAAFHLLSFRRLAYPSR</sequence>
<keyword evidence="4" id="KW-0489">Methyltransferase</keyword>
<protein>
    <submittedName>
        <fullName evidence="4">Methyltransferase domain-containing protein</fullName>
    </submittedName>
</protein>